<protein>
    <submittedName>
        <fullName evidence="3">Amidohydrolase family protein</fullName>
    </submittedName>
</protein>
<dbReference type="InterPro" id="IPR011059">
    <property type="entry name" value="Metal-dep_hydrolase_composite"/>
</dbReference>
<feature type="region of interest" description="Disordered" evidence="1">
    <location>
        <begin position="246"/>
        <end position="274"/>
    </location>
</feature>
<keyword evidence="4" id="KW-1185">Reference proteome</keyword>
<evidence type="ECO:0000256" key="1">
    <source>
        <dbReference type="SAM" id="MobiDB-lite"/>
    </source>
</evidence>
<dbReference type="Gene3D" id="3.30.110.90">
    <property type="entry name" value="Amidohydrolase"/>
    <property type="match status" value="1"/>
</dbReference>
<dbReference type="InterPro" id="IPR006680">
    <property type="entry name" value="Amidohydro-rel"/>
</dbReference>
<comment type="caution">
    <text evidence="3">The sequence shown here is derived from an EMBL/GenBank/DDBJ whole genome shotgun (WGS) entry which is preliminary data.</text>
</comment>
<dbReference type="PANTHER" id="PTHR43135">
    <property type="entry name" value="ALPHA-D-RIBOSE 1-METHYLPHOSPHONATE 5-TRIPHOSPHATE DIPHOSPHATASE"/>
    <property type="match status" value="1"/>
</dbReference>
<dbReference type="SUPFAM" id="SSF51556">
    <property type="entry name" value="Metallo-dependent hydrolases"/>
    <property type="match status" value="1"/>
</dbReference>
<dbReference type="PANTHER" id="PTHR43135:SF3">
    <property type="entry name" value="ALPHA-D-RIBOSE 1-METHYLPHOSPHONATE 5-TRIPHOSPHATE DIPHOSPHATASE"/>
    <property type="match status" value="1"/>
</dbReference>
<dbReference type="Gene3D" id="1.20.58.520">
    <property type="entry name" value="Amidohydrolase"/>
    <property type="match status" value="1"/>
</dbReference>
<dbReference type="InterPro" id="IPR051781">
    <property type="entry name" value="Metallo-dep_Hydrolase"/>
</dbReference>
<evidence type="ECO:0000259" key="2">
    <source>
        <dbReference type="Pfam" id="PF01979"/>
    </source>
</evidence>
<sequence>MTMITGVRVLTESGLSEPRDVTVEGAAIGAIAPASTDAANRTDADTVDGHGKVLLPGLIDTHIHLSGLSELEAMAAAGVTTAFDLGTHPASLVDELRGLPALTDLRSAGSAASAPGSGQSTVMGFPADSVVTSPEDAARYLSVRVAEGADLIKIIVEDPAKVPAALPVESISALVTGAHELGLLTVAHATTADAFRRAVTAGVDVITHTPLDRLLDPDVVALMLQQGTMVSPTLVMMRGVTANAGGDPSKALGADRHDGTAAAAEDSIPAAGQPAPDPQFTVACDVVGQLHDAGVPIIAGTDANPFVGMPFHVAHGTALHEELALLVSAGLSCTEALQAATNKAATALRLTDRGTVSPGLRADLLLVKGDPTTDITATRQVEAVWIAGKRAKMTR</sequence>
<dbReference type="Pfam" id="PF01979">
    <property type="entry name" value="Amidohydro_1"/>
    <property type="match status" value="1"/>
</dbReference>
<reference evidence="3 4" key="1">
    <citation type="submission" date="2024-09" db="EMBL/GenBank/DDBJ databases">
        <authorList>
            <person name="Sun Q."/>
            <person name="Mori K."/>
        </authorList>
    </citation>
    <scope>NUCLEOTIDE SEQUENCE [LARGE SCALE GENOMIC DNA]</scope>
    <source>
        <strain evidence="3 4">JCM 6917</strain>
    </source>
</reference>
<name>A0ABV5MVB9_9ACTN</name>
<evidence type="ECO:0000313" key="3">
    <source>
        <dbReference type="EMBL" id="MFB9461901.1"/>
    </source>
</evidence>
<dbReference type="RefSeq" id="WP_381341884.1">
    <property type="nucleotide sequence ID" value="NZ_JBHMCY010000005.1"/>
</dbReference>
<dbReference type="SUPFAM" id="SSF51338">
    <property type="entry name" value="Composite domain of metallo-dependent hydrolases"/>
    <property type="match status" value="1"/>
</dbReference>
<dbReference type="Gene3D" id="3.40.50.10910">
    <property type="entry name" value="Amidohydrolase"/>
    <property type="match status" value="1"/>
</dbReference>
<organism evidence="3 4">
    <name type="scientific">Streptomyces cinereospinus</name>
    <dbReference type="NCBI Taxonomy" id="285561"/>
    <lineage>
        <taxon>Bacteria</taxon>
        <taxon>Bacillati</taxon>
        <taxon>Actinomycetota</taxon>
        <taxon>Actinomycetes</taxon>
        <taxon>Kitasatosporales</taxon>
        <taxon>Streptomycetaceae</taxon>
        <taxon>Streptomyces</taxon>
    </lineage>
</organism>
<evidence type="ECO:0000313" key="4">
    <source>
        <dbReference type="Proteomes" id="UP001589709"/>
    </source>
</evidence>
<feature type="domain" description="Amidohydrolase-related" evidence="2">
    <location>
        <begin position="53"/>
        <end position="390"/>
    </location>
</feature>
<dbReference type="Proteomes" id="UP001589709">
    <property type="component" value="Unassembled WGS sequence"/>
</dbReference>
<dbReference type="InterPro" id="IPR032466">
    <property type="entry name" value="Metal_Hydrolase"/>
</dbReference>
<dbReference type="Gene3D" id="2.30.40.10">
    <property type="entry name" value="Urease, subunit C, domain 1"/>
    <property type="match status" value="1"/>
</dbReference>
<accession>A0ABV5MVB9</accession>
<gene>
    <name evidence="3" type="ORF">ACFF45_03935</name>
</gene>
<proteinExistence type="predicted"/>
<dbReference type="EMBL" id="JBHMCY010000005">
    <property type="protein sequence ID" value="MFB9461901.1"/>
    <property type="molecule type" value="Genomic_DNA"/>
</dbReference>